<dbReference type="InterPro" id="IPR036291">
    <property type="entry name" value="NAD(P)-bd_dom_sf"/>
</dbReference>
<protein>
    <submittedName>
        <fullName evidence="2">NAD(P)-binding protein</fullName>
    </submittedName>
</protein>
<feature type="domain" description="Saccharopine dehydrogenase NADP binding" evidence="1">
    <location>
        <begin position="6"/>
        <end position="90"/>
    </location>
</feature>
<dbReference type="GO" id="GO:0004029">
    <property type="term" value="F:aldehyde dehydrogenase (NAD+) activity"/>
    <property type="evidence" value="ECO:0007669"/>
    <property type="project" value="TreeGrafter"/>
</dbReference>
<evidence type="ECO:0000313" key="3">
    <source>
        <dbReference type="Proteomes" id="UP000053477"/>
    </source>
</evidence>
<dbReference type="GO" id="GO:0005737">
    <property type="term" value="C:cytoplasm"/>
    <property type="evidence" value="ECO:0007669"/>
    <property type="project" value="TreeGrafter"/>
</dbReference>
<proteinExistence type="predicted"/>
<dbReference type="InterPro" id="IPR005097">
    <property type="entry name" value="Sacchrp_dh_NADP-bd"/>
</dbReference>
<dbReference type="Pfam" id="PF03435">
    <property type="entry name" value="Sacchrp_dh_NADP"/>
    <property type="match status" value="1"/>
</dbReference>
<dbReference type="PANTHER" id="PTHR48079">
    <property type="entry name" value="PROTEIN YEEZ"/>
    <property type="match status" value="1"/>
</dbReference>
<dbReference type="Gene3D" id="3.40.50.720">
    <property type="entry name" value="NAD(P)-binding Rossmann-like Domain"/>
    <property type="match status" value="1"/>
</dbReference>
<name>A0A0H2RQQ4_9AGAM</name>
<gene>
    <name evidence="2" type="ORF">SCHPADRAFT_450484</name>
</gene>
<dbReference type="AlphaFoldDB" id="A0A0H2RQQ4"/>
<dbReference type="InterPro" id="IPR051783">
    <property type="entry name" value="NAD(P)-dependent_oxidoreduct"/>
</dbReference>
<dbReference type="STRING" id="27342.A0A0H2RQQ4"/>
<keyword evidence="3" id="KW-1185">Reference proteome</keyword>
<dbReference type="Proteomes" id="UP000053477">
    <property type="component" value="Unassembled WGS sequence"/>
</dbReference>
<organism evidence="2 3">
    <name type="scientific">Schizopora paradoxa</name>
    <dbReference type="NCBI Taxonomy" id="27342"/>
    <lineage>
        <taxon>Eukaryota</taxon>
        <taxon>Fungi</taxon>
        <taxon>Dikarya</taxon>
        <taxon>Basidiomycota</taxon>
        <taxon>Agaricomycotina</taxon>
        <taxon>Agaricomycetes</taxon>
        <taxon>Hymenochaetales</taxon>
        <taxon>Schizoporaceae</taxon>
        <taxon>Schizopora</taxon>
    </lineage>
</organism>
<dbReference type="FunCoup" id="A0A0H2RQQ4">
    <property type="interactions" value="23"/>
</dbReference>
<sequence>MATKSILLLGATGYIGGSLLVDLKKTFPDVTITTPTRSNSSAAALSAVGATPVVLDAAASDYHAKISALASKADVVISAADSDDLPLAEAVLKGLKKHKEETGKVATLVHTSGVAIFFDETEDGTYKPNGHFYDDLNEDDIKAITAEMPHGHVDVPILKAGEEGFVNTYIICPGAVNGAGWGPVSKASIYFKFVGGTMAGQKTAFKVGEASNVFGFVNIKDLVSLYVTLVGKVVQLDGKSIEGSPYSRYYIATAESVPFKTIVSLLAPELHKRGALPKADIASFTYEQLGPLGKLIAANTLVKPNRARKEFGWEPKHPNITQTIVDDVNGLLPALA</sequence>
<dbReference type="OrthoDB" id="10262413at2759"/>
<dbReference type="PANTHER" id="PTHR48079:SF6">
    <property type="entry name" value="NAD(P)-BINDING DOMAIN-CONTAINING PROTEIN-RELATED"/>
    <property type="match status" value="1"/>
</dbReference>
<dbReference type="EMBL" id="KQ085991">
    <property type="protein sequence ID" value="KLO11813.1"/>
    <property type="molecule type" value="Genomic_DNA"/>
</dbReference>
<reference evidence="2 3" key="1">
    <citation type="submission" date="2015-04" db="EMBL/GenBank/DDBJ databases">
        <title>Complete genome sequence of Schizopora paradoxa KUC8140, a cosmopolitan wood degrader in East Asia.</title>
        <authorList>
            <consortium name="DOE Joint Genome Institute"/>
            <person name="Min B."/>
            <person name="Park H."/>
            <person name="Jang Y."/>
            <person name="Kim J.-J."/>
            <person name="Kim K.H."/>
            <person name="Pangilinan J."/>
            <person name="Lipzen A."/>
            <person name="Riley R."/>
            <person name="Grigoriev I.V."/>
            <person name="Spatafora J.W."/>
            <person name="Choi I.-G."/>
        </authorList>
    </citation>
    <scope>NUCLEOTIDE SEQUENCE [LARGE SCALE GENOMIC DNA]</scope>
    <source>
        <strain evidence="2 3">KUC8140</strain>
    </source>
</reference>
<accession>A0A0H2RQQ4</accession>
<evidence type="ECO:0000259" key="1">
    <source>
        <dbReference type="Pfam" id="PF03435"/>
    </source>
</evidence>
<dbReference type="InParanoid" id="A0A0H2RQQ4"/>
<dbReference type="SUPFAM" id="SSF51735">
    <property type="entry name" value="NAD(P)-binding Rossmann-fold domains"/>
    <property type="match status" value="1"/>
</dbReference>
<evidence type="ECO:0000313" key="2">
    <source>
        <dbReference type="EMBL" id="KLO11813.1"/>
    </source>
</evidence>